<dbReference type="Proteomes" id="UP000326396">
    <property type="component" value="Linkage Group LG2"/>
</dbReference>
<evidence type="ECO:0000256" key="8">
    <source>
        <dbReference type="ARBA" id="ARBA00023136"/>
    </source>
</evidence>
<name>A0A5N6NDD7_9ASTR</name>
<protein>
    <recommendedName>
        <fullName evidence="14">Cytochrome P450</fullName>
    </recommendedName>
</protein>
<evidence type="ECO:0000256" key="11">
    <source>
        <dbReference type="SAM" id="Phobius"/>
    </source>
</evidence>
<dbReference type="FunFam" id="1.10.630.10:FF:000023">
    <property type="entry name" value="Cytochrome P450 family protein"/>
    <property type="match status" value="1"/>
</dbReference>
<keyword evidence="6 9" id="KW-0408">Iron</keyword>
<dbReference type="InterPro" id="IPR017972">
    <property type="entry name" value="Cyt_P450_CS"/>
</dbReference>
<dbReference type="CDD" id="cd20653">
    <property type="entry name" value="CYP81"/>
    <property type="match status" value="1"/>
</dbReference>
<feature type="transmembrane region" description="Helical" evidence="11">
    <location>
        <begin position="6"/>
        <end position="23"/>
    </location>
</feature>
<keyword evidence="3 9" id="KW-0349">Heme</keyword>
<evidence type="ECO:0000256" key="2">
    <source>
        <dbReference type="ARBA" id="ARBA00010617"/>
    </source>
</evidence>
<keyword evidence="4 9" id="KW-0479">Metal-binding</keyword>
<comment type="subcellular location">
    <subcellularLocation>
        <location evidence="1">Membrane</location>
    </subcellularLocation>
</comment>
<dbReference type="PANTHER" id="PTHR47947">
    <property type="entry name" value="CYTOCHROME P450 82C3-RELATED"/>
    <property type="match status" value="1"/>
</dbReference>
<dbReference type="PANTHER" id="PTHR47947:SF24">
    <property type="entry name" value="ISOFLAVONE 2'-HYDROXYLASE-LIKE"/>
    <property type="match status" value="1"/>
</dbReference>
<evidence type="ECO:0000256" key="6">
    <source>
        <dbReference type="ARBA" id="ARBA00023004"/>
    </source>
</evidence>
<evidence type="ECO:0000256" key="5">
    <source>
        <dbReference type="ARBA" id="ARBA00023002"/>
    </source>
</evidence>
<sequence length="563" mass="64655">MEEFYLLIPLVLLVISIFTDYWIHKLQNLPPRPWLPPLPIIGHLYVLKKPLHRSLAKLSANHGSIQLLQFGSRPVLVISSPSAAEECLTKNDIVFANRPQLLAGKYLGYNYTSLVFAPYGDHWRNLRRVASIEILSSHRLREFEPIRADEVRIMLRKLYRASSEKPIVVQVKPMLVDLTLNAVMRMISGKRYYYSKDDVLTDEEKEKAHRFQEIVSEIFKVMGATNFGDYMPILRWLGVSKLEKRLMSLQAKRDMFMVELIEELKQNMKACSHDPKQKRNLIQMLLWMQKSEPQCYTDEMIRSMMLVILAGGTDTSMSTMEWAMSLLLNNPRVLKKAYAEIQKYVGHDRHVEESDLSNLPYLGCIIKETMRMYPAGPMLPHESMENCTVGGYHVPKGTMLLVNVWGIQNDPNIWGDPKTFRPERFEGLEGYRDGFKLMPFGFGRRSCPGEGMSMRLVGLGLGSLIQCFEWDRTTTSEVDMSEGKEGISMPKAINLRVESRVQLHPEIVEQTRAFVDSNHIQRRCKTLVVDSIQKEVDNNLSQKKDSLENGRRTNSVVGYSGFG</sequence>
<dbReference type="Pfam" id="PF00067">
    <property type="entry name" value="p450"/>
    <property type="match status" value="1"/>
</dbReference>
<keyword evidence="11" id="KW-0812">Transmembrane</keyword>
<dbReference type="PRINTS" id="PR00385">
    <property type="entry name" value="P450"/>
</dbReference>
<dbReference type="GO" id="GO:0016020">
    <property type="term" value="C:membrane"/>
    <property type="evidence" value="ECO:0007669"/>
    <property type="project" value="UniProtKB-SubCell"/>
</dbReference>
<dbReference type="PROSITE" id="PS00086">
    <property type="entry name" value="CYTOCHROME_P450"/>
    <property type="match status" value="1"/>
</dbReference>
<evidence type="ECO:0000256" key="4">
    <source>
        <dbReference type="ARBA" id="ARBA00022723"/>
    </source>
</evidence>
<reference evidence="12 13" key="1">
    <citation type="submission" date="2019-05" db="EMBL/GenBank/DDBJ databases">
        <title>Mikania micrantha, genome provides insights into the molecular mechanism of rapid growth.</title>
        <authorList>
            <person name="Liu B."/>
        </authorList>
    </citation>
    <scope>NUCLEOTIDE SEQUENCE [LARGE SCALE GENOMIC DNA]</scope>
    <source>
        <strain evidence="12">NLD-2019</strain>
        <tissue evidence="12">Leaf</tissue>
    </source>
</reference>
<dbReference type="EMBL" id="SZYD01000012">
    <property type="protein sequence ID" value="KAD4585479.1"/>
    <property type="molecule type" value="Genomic_DNA"/>
</dbReference>
<dbReference type="Gene3D" id="1.10.630.10">
    <property type="entry name" value="Cytochrome P450"/>
    <property type="match status" value="1"/>
</dbReference>
<dbReference type="InterPro" id="IPR002401">
    <property type="entry name" value="Cyt_P450_E_grp-I"/>
</dbReference>
<keyword evidence="7 10" id="KW-0503">Monooxygenase</keyword>
<evidence type="ECO:0000313" key="12">
    <source>
        <dbReference type="EMBL" id="KAD4585479.1"/>
    </source>
</evidence>
<dbReference type="OrthoDB" id="1055148at2759"/>
<comment type="similarity">
    <text evidence="2 10">Belongs to the cytochrome P450 family.</text>
</comment>
<accession>A0A5N6NDD7</accession>
<dbReference type="InterPro" id="IPR036396">
    <property type="entry name" value="Cyt_P450_sf"/>
</dbReference>
<keyword evidence="13" id="KW-1185">Reference proteome</keyword>
<evidence type="ECO:0000256" key="10">
    <source>
        <dbReference type="RuleBase" id="RU000461"/>
    </source>
</evidence>
<keyword evidence="11" id="KW-1133">Transmembrane helix</keyword>
<evidence type="ECO:0008006" key="14">
    <source>
        <dbReference type="Google" id="ProtNLM"/>
    </source>
</evidence>
<evidence type="ECO:0000313" key="13">
    <source>
        <dbReference type="Proteomes" id="UP000326396"/>
    </source>
</evidence>
<proteinExistence type="inferred from homology"/>
<evidence type="ECO:0000256" key="7">
    <source>
        <dbReference type="ARBA" id="ARBA00023033"/>
    </source>
</evidence>
<evidence type="ECO:0000256" key="1">
    <source>
        <dbReference type="ARBA" id="ARBA00004370"/>
    </source>
</evidence>
<dbReference type="GO" id="GO:0005506">
    <property type="term" value="F:iron ion binding"/>
    <property type="evidence" value="ECO:0007669"/>
    <property type="project" value="InterPro"/>
</dbReference>
<dbReference type="InterPro" id="IPR001128">
    <property type="entry name" value="Cyt_P450"/>
</dbReference>
<dbReference type="GO" id="GO:0004497">
    <property type="term" value="F:monooxygenase activity"/>
    <property type="evidence" value="ECO:0007669"/>
    <property type="project" value="UniProtKB-KW"/>
</dbReference>
<dbReference type="PRINTS" id="PR00463">
    <property type="entry name" value="EP450I"/>
</dbReference>
<dbReference type="GO" id="GO:0016705">
    <property type="term" value="F:oxidoreductase activity, acting on paired donors, with incorporation or reduction of molecular oxygen"/>
    <property type="evidence" value="ECO:0007669"/>
    <property type="project" value="InterPro"/>
</dbReference>
<dbReference type="GO" id="GO:0020037">
    <property type="term" value="F:heme binding"/>
    <property type="evidence" value="ECO:0007669"/>
    <property type="project" value="InterPro"/>
</dbReference>
<dbReference type="InterPro" id="IPR050651">
    <property type="entry name" value="Plant_Cytochrome_P450_Monoox"/>
</dbReference>
<comment type="caution">
    <text evidence="12">The sequence shown here is derived from an EMBL/GenBank/DDBJ whole genome shotgun (WGS) entry which is preliminary data.</text>
</comment>
<organism evidence="12 13">
    <name type="scientific">Mikania micrantha</name>
    <name type="common">bitter vine</name>
    <dbReference type="NCBI Taxonomy" id="192012"/>
    <lineage>
        <taxon>Eukaryota</taxon>
        <taxon>Viridiplantae</taxon>
        <taxon>Streptophyta</taxon>
        <taxon>Embryophyta</taxon>
        <taxon>Tracheophyta</taxon>
        <taxon>Spermatophyta</taxon>
        <taxon>Magnoliopsida</taxon>
        <taxon>eudicotyledons</taxon>
        <taxon>Gunneridae</taxon>
        <taxon>Pentapetalae</taxon>
        <taxon>asterids</taxon>
        <taxon>campanulids</taxon>
        <taxon>Asterales</taxon>
        <taxon>Asteraceae</taxon>
        <taxon>Asteroideae</taxon>
        <taxon>Heliantheae alliance</taxon>
        <taxon>Eupatorieae</taxon>
        <taxon>Mikania</taxon>
    </lineage>
</organism>
<evidence type="ECO:0000256" key="3">
    <source>
        <dbReference type="ARBA" id="ARBA00022617"/>
    </source>
</evidence>
<dbReference type="AlphaFoldDB" id="A0A5N6NDD7"/>
<dbReference type="SUPFAM" id="SSF48264">
    <property type="entry name" value="Cytochrome P450"/>
    <property type="match status" value="1"/>
</dbReference>
<comment type="cofactor">
    <cofactor evidence="9">
        <name>heme</name>
        <dbReference type="ChEBI" id="CHEBI:30413"/>
    </cofactor>
</comment>
<keyword evidence="8 11" id="KW-0472">Membrane</keyword>
<keyword evidence="5 10" id="KW-0560">Oxidoreductase</keyword>
<evidence type="ECO:0000256" key="9">
    <source>
        <dbReference type="PIRSR" id="PIRSR602401-1"/>
    </source>
</evidence>
<feature type="binding site" description="axial binding residue" evidence="9">
    <location>
        <position position="447"/>
    </location>
    <ligand>
        <name>heme</name>
        <dbReference type="ChEBI" id="CHEBI:30413"/>
    </ligand>
    <ligandPart>
        <name>Fe</name>
        <dbReference type="ChEBI" id="CHEBI:18248"/>
    </ligandPart>
</feature>
<gene>
    <name evidence="12" type="ORF">E3N88_23080</name>
</gene>